<evidence type="ECO:0000256" key="5">
    <source>
        <dbReference type="ARBA" id="ARBA00022989"/>
    </source>
</evidence>
<keyword evidence="3 9" id="KW-0808">Transferase</keyword>
<keyword evidence="10" id="KW-1185">Reference proteome</keyword>
<feature type="transmembrane region" description="Helical" evidence="8">
    <location>
        <begin position="54"/>
        <end position="75"/>
    </location>
</feature>
<dbReference type="GO" id="GO:0071555">
    <property type="term" value="P:cell wall organization"/>
    <property type="evidence" value="ECO:0007669"/>
    <property type="project" value="TreeGrafter"/>
</dbReference>
<dbReference type="Pfam" id="PF00953">
    <property type="entry name" value="Glycos_transf_4"/>
    <property type="match status" value="1"/>
</dbReference>
<evidence type="ECO:0000256" key="3">
    <source>
        <dbReference type="ARBA" id="ARBA00022679"/>
    </source>
</evidence>
<feature type="transmembrane region" description="Helical" evidence="8">
    <location>
        <begin position="128"/>
        <end position="149"/>
    </location>
</feature>
<evidence type="ECO:0000256" key="1">
    <source>
        <dbReference type="ARBA" id="ARBA00004651"/>
    </source>
</evidence>
<gene>
    <name evidence="9" type="ORF">SAMN04487970_100171</name>
</gene>
<dbReference type="Proteomes" id="UP000198601">
    <property type="component" value="Unassembled WGS sequence"/>
</dbReference>
<evidence type="ECO:0000256" key="4">
    <source>
        <dbReference type="ARBA" id="ARBA00022692"/>
    </source>
</evidence>
<dbReference type="PANTHER" id="PTHR22926:SF3">
    <property type="entry name" value="UNDECAPRENYL-PHOSPHATE ALPHA-N-ACETYLGLUCOSAMINYL 1-PHOSPHATE TRANSFERASE"/>
    <property type="match status" value="1"/>
</dbReference>
<keyword evidence="5 8" id="KW-1133">Transmembrane helix</keyword>
<feature type="transmembrane region" description="Helical" evidence="8">
    <location>
        <begin position="270"/>
        <end position="288"/>
    </location>
</feature>
<comment type="cofactor">
    <cofactor evidence="7">
        <name>Mg(2+)</name>
        <dbReference type="ChEBI" id="CHEBI:18420"/>
    </cofactor>
</comment>
<reference evidence="10" key="1">
    <citation type="submission" date="2016-10" db="EMBL/GenBank/DDBJ databases">
        <authorList>
            <person name="Varghese N."/>
            <person name="Submissions S."/>
        </authorList>
    </citation>
    <scope>NUCLEOTIDE SEQUENCE [LARGE SCALE GENOMIC DNA]</scope>
    <source>
        <strain evidence="10">CGMCC 1.8946</strain>
    </source>
</reference>
<evidence type="ECO:0000313" key="10">
    <source>
        <dbReference type="Proteomes" id="UP000198601"/>
    </source>
</evidence>
<dbReference type="EMBL" id="FMTT01000001">
    <property type="protein sequence ID" value="SCW27301.1"/>
    <property type="molecule type" value="Genomic_DNA"/>
</dbReference>
<feature type="binding site" evidence="7">
    <location>
        <position position="186"/>
    </location>
    <ligand>
        <name>Mg(2+)</name>
        <dbReference type="ChEBI" id="CHEBI:18420"/>
    </ligand>
</feature>
<dbReference type="GO" id="GO:0046872">
    <property type="term" value="F:metal ion binding"/>
    <property type="evidence" value="ECO:0007669"/>
    <property type="project" value="UniProtKB-KW"/>
</dbReference>
<evidence type="ECO:0000256" key="2">
    <source>
        <dbReference type="ARBA" id="ARBA00022475"/>
    </source>
</evidence>
<feature type="transmembrane region" description="Helical" evidence="8">
    <location>
        <begin position="169"/>
        <end position="188"/>
    </location>
</feature>
<dbReference type="GO" id="GO:0016780">
    <property type="term" value="F:phosphotransferase activity, for other substituted phosphate groups"/>
    <property type="evidence" value="ECO:0007669"/>
    <property type="project" value="InterPro"/>
</dbReference>
<comment type="subcellular location">
    <subcellularLocation>
        <location evidence="1">Cell membrane</location>
        <topology evidence="1">Multi-pass membrane protein</topology>
    </subcellularLocation>
</comment>
<sequence length="313" mass="33973">MAVLAETGMLTVTAGWLWEWAVPSGLLIAAGAVLLPGTIRFLQEHGLSETNYRGLLVPTAGGVLLWMLLLLWYLYGVCILPSSWPETDRWMLAVTMVGFAGLLDDLLGEREVKGLRNHWKALIERRRITTGFIKAGTTLVAGILILLPVTETLRSGTGTTFTADSRTLWFLPFKLLLILLATNAVNLLDVRPGRALKGFFVSLLLLVWLASWKEGGTEAGWNVWRLLVPLTIGAGMLAGADLRGKAMLGDTGANILGFTLGVGFSLLTPVSVQAAALALLAGLHVITWRRSLSVIIERHALLRWLDQVGCGRS</sequence>
<feature type="transmembrane region" description="Helical" evidence="8">
    <location>
        <begin position="195"/>
        <end position="211"/>
    </location>
</feature>
<evidence type="ECO:0000256" key="7">
    <source>
        <dbReference type="PIRSR" id="PIRSR600715-1"/>
    </source>
</evidence>
<name>A0A1G4P597_9BACL</name>
<feature type="binding site" evidence="7">
    <location>
        <position position="250"/>
    </location>
    <ligand>
        <name>Mg(2+)</name>
        <dbReference type="ChEBI" id="CHEBI:18420"/>
    </ligand>
</feature>
<dbReference type="STRING" id="624147.SAMN04487970_100171"/>
<feature type="transmembrane region" description="Helical" evidence="8">
    <location>
        <begin position="20"/>
        <end position="42"/>
    </location>
</feature>
<keyword evidence="7" id="KW-0479">Metal-binding</keyword>
<keyword evidence="7" id="KW-0460">Magnesium</keyword>
<dbReference type="GO" id="GO:0044038">
    <property type="term" value="P:cell wall macromolecule biosynthetic process"/>
    <property type="evidence" value="ECO:0007669"/>
    <property type="project" value="TreeGrafter"/>
</dbReference>
<evidence type="ECO:0000313" key="9">
    <source>
        <dbReference type="EMBL" id="SCW27301.1"/>
    </source>
</evidence>
<evidence type="ECO:0000256" key="6">
    <source>
        <dbReference type="ARBA" id="ARBA00023136"/>
    </source>
</evidence>
<keyword evidence="4 8" id="KW-0812">Transmembrane</keyword>
<proteinExistence type="predicted"/>
<dbReference type="InterPro" id="IPR000715">
    <property type="entry name" value="Glycosyl_transferase_4"/>
</dbReference>
<organism evidence="9 10">
    <name type="scientific">Paenibacillus tianmuensis</name>
    <dbReference type="NCBI Taxonomy" id="624147"/>
    <lineage>
        <taxon>Bacteria</taxon>
        <taxon>Bacillati</taxon>
        <taxon>Bacillota</taxon>
        <taxon>Bacilli</taxon>
        <taxon>Bacillales</taxon>
        <taxon>Paenibacillaceae</taxon>
        <taxon>Paenibacillus</taxon>
    </lineage>
</organism>
<protein>
    <submittedName>
        <fullName evidence="9">Glycosyl transferase family 4</fullName>
    </submittedName>
</protein>
<dbReference type="PANTHER" id="PTHR22926">
    <property type="entry name" value="PHOSPHO-N-ACETYLMURAMOYL-PENTAPEPTIDE-TRANSFERASE"/>
    <property type="match status" value="1"/>
</dbReference>
<keyword evidence="6 8" id="KW-0472">Membrane</keyword>
<evidence type="ECO:0000256" key="8">
    <source>
        <dbReference type="SAM" id="Phobius"/>
    </source>
</evidence>
<feature type="transmembrane region" description="Helical" evidence="8">
    <location>
        <begin position="90"/>
        <end position="107"/>
    </location>
</feature>
<dbReference type="GO" id="GO:0005886">
    <property type="term" value="C:plasma membrane"/>
    <property type="evidence" value="ECO:0007669"/>
    <property type="project" value="UniProtKB-SubCell"/>
</dbReference>
<accession>A0A1G4P597</accession>
<dbReference type="AlphaFoldDB" id="A0A1G4P597"/>
<keyword evidence="2" id="KW-1003">Cell membrane</keyword>